<proteinExistence type="predicted"/>
<feature type="compositionally biased region" description="Low complexity" evidence="1">
    <location>
        <begin position="15"/>
        <end position="27"/>
    </location>
</feature>
<keyword evidence="3" id="KW-1185">Reference proteome</keyword>
<reference evidence="2 3" key="1">
    <citation type="journal article" date="2011" name="Science">
        <title>The ecoresponsive genome of Daphnia pulex.</title>
        <authorList>
            <person name="Colbourne J.K."/>
            <person name="Pfrender M.E."/>
            <person name="Gilbert D."/>
            <person name="Thomas W.K."/>
            <person name="Tucker A."/>
            <person name="Oakley T.H."/>
            <person name="Tokishita S."/>
            <person name="Aerts A."/>
            <person name="Arnold G.J."/>
            <person name="Basu M.K."/>
            <person name="Bauer D.J."/>
            <person name="Caceres C.E."/>
            <person name="Carmel L."/>
            <person name="Casola C."/>
            <person name="Choi J.H."/>
            <person name="Detter J.C."/>
            <person name="Dong Q."/>
            <person name="Dusheyko S."/>
            <person name="Eads B.D."/>
            <person name="Frohlich T."/>
            <person name="Geiler-Samerotte K.A."/>
            <person name="Gerlach D."/>
            <person name="Hatcher P."/>
            <person name="Jogdeo S."/>
            <person name="Krijgsveld J."/>
            <person name="Kriventseva E.V."/>
            <person name="Kultz D."/>
            <person name="Laforsch C."/>
            <person name="Lindquist E."/>
            <person name="Lopez J."/>
            <person name="Manak J.R."/>
            <person name="Muller J."/>
            <person name="Pangilinan J."/>
            <person name="Patwardhan R.P."/>
            <person name="Pitluck S."/>
            <person name="Pritham E.J."/>
            <person name="Rechtsteiner A."/>
            <person name="Rho M."/>
            <person name="Rogozin I.B."/>
            <person name="Sakarya O."/>
            <person name="Salamov A."/>
            <person name="Schaack S."/>
            <person name="Shapiro H."/>
            <person name="Shiga Y."/>
            <person name="Skalitzky C."/>
            <person name="Smith Z."/>
            <person name="Souvorov A."/>
            <person name="Sung W."/>
            <person name="Tang Z."/>
            <person name="Tsuchiya D."/>
            <person name="Tu H."/>
            <person name="Vos H."/>
            <person name="Wang M."/>
            <person name="Wolf Y.I."/>
            <person name="Yamagata H."/>
            <person name="Yamada T."/>
            <person name="Ye Y."/>
            <person name="Shaw J.R."/>
            <person name="Andrews J."/>
            <person name="Crease T.J."/>
            <person name="Tang H."/>
            <person name="Lucas S.M."/>
            <person name="Robertson H.M."/>
            <person name="Bork P."/>
            <person name="Koonin E.V."/>
            <person name="Zdobnov E.M."/>
            <person name="Grigoriev I.V."/>
            <person name="Lynch M."/>
            <person name="Boore J.L."/>
        </authorList>
    </citation>
    <scope>NUCLEOTIDE SEQUENCE [LARGE SCALE GENOMIC DNA]</scope>
</reference>
<accession>E9H095</accession>
<dbReference type="EMBL" id="GL732580">
    <property type="protein sequence ID" value="EFX74763.1"/>
    <property type="molecule type" value="Genomic_DNA"/>
</dbReference>
<feature type="compositionally biased region" description="Acidic residues" evidence="1">
    <location>
        <begin position="28"/>
        <end position="40"/>
    </location>
</feature>
<dbReference type="Proteomes" id="UP000000305">
    <property type="component" value="Unassembled WGS sequence"/>
</dbReference>
<organism evidence="2 3">
    <name type="scientific">Daphnia pulex</name>
    <name type="common">Water flea</name>
    <dbReference type="NCBI Taxonomy" id="6669"/>
    <lineage>
        <taxon>Eukaryota</taxon>
        <taxon>Metazoa</taxon>
        <taxon>Ecdysozoa</taxon>
        <taxon>Arthropoda</taxon>
        <taxon>Crustacea</taxon>
        <taxon>Branchiopoda</taxon>
        <taxon>Diplostraca</taxon>
        <taxon>Cladocera</taxon>
        <taxon>Anomopoda</taxon>
        <taxon>Daphniidae</taxon>
        <taxon>Daphnia</taxon>
    </lineage>
</organism>
<feature type="region of interest" description="Disordered" evidence="1">
    <location>
        <begin position="156"/>
        <end position="194"/>
    </location>
</feature>
<dbReference type="HOGENOM" id="CLU_1403777_0_0_1"/>
<feature type="compositionally biased region" description="Basic residues" evidence="1">
    <location>
        <begin position="50"/>
        <end position="64"/>
    </location>
</feature>
<dbReference type="InParanoid" id="E9H095"/>
<feature type="compositionally biased region" description="Acidic residues" evidence="1">
    <location>
        <begin position="161"/>
        <end position="185"/>
    </location>
</feature>
<protein>
    <submittedName>
        <fullName evidence="2">Uncharacterized protein</fullName>
    </submittedName>
</protein>
<sequence>MNFVQNVEEPDDYFSGQSESESGNESQQESDTEETDEDTQDMTKKQEKARARKKRYLNNKKSKKQKLDVDNLSKKFKEECSTGINVEACENKEQVAKIEEPVAEPAAGPSLSRKRRLARKADVTQKVQFGRRVQKALQCLGYRMIYCDPVKEHKAYREAQNDTEEEDVDSQEERDSNDDLGDYDYAETSSDSIE</sequence>
<dbReference type="AlphaFoldDB" id="E9H095"/>
<dbReference type="KEGG" id="dpx:DAPPUDRAFT_323940"/>
<evidence type="ECO:0000313" key="3">
    <source>
        <dbReference type="Proteomes" id="UP000000305"/>
    </source>
</evidence>
<gene>
    <name evidence="2" type="ORF">DAPPUDRAFT_323940</name>
</gene>
<evidence type="ECO:0000313" key="2">
    <source>
        <dbReference type="EMBL" id="EFX74763.1"/>
    </source>
</evidence>
<name>E9H095_DAPPU</name>
<feature type="region of interest" description="Disordered" evidence="1">
    <location>
        <begin position="1"/>
        <end position="69"/>
    </location>
</feature>
<evidence type="ECO:0000256" key="1">
    <source>
        <dbReference type="SAM" id="MobiDB-lite"/>
    </source>
</evidence>